<dbReference type="Gene3D" id="3.40.50.12140">
    <property type="entry name" value="Domain of unknown function DUF4159"/>
    <property type="match status" value="1"/>
</dbReference>
<accession>A0A419W2M8</accession>
<comment type="caution">
    <text evidence="2">The sequence shown here is derived from an EMBL/GenBank/DDBJ whole genome shotgun (WGS) entry which is preliminary data.</text>
</comment>
<sequence>MKQLLFFTAFFLSINLGWAQESTLKIGLLKYNGGGDWYGDPTALPNLMSFCNRELNTNFASDPGTVEPGSPEIFNYPMLHLTGHGNVIFTPDECRNLKLYFESGGFLHIDDNYGLDTYIRREMKKIFPEQEFVELPASHPIFHQKFDFPEGLPKIHEHDGKRAQAFGLFIDNKLVCLYTYESDISDGWEDPAVHGDSPEVRKKALEMGANIVSYVFSN</sequence>
<dbReference type="RefSeq" id="WP_120271192.1">
    <property type="nucleotide sequence ID" value="NZ_RAPN01000001.1"/>
</dbReference>
<dbReference type="AlphaFoldDB" id="A0A419W2M8"/>
<evidence type="ECO:0000259" key="1">
    <source>
        <dbReference type="Pfam" id="PF13709"/>
    </source>
</evidence>
<reference evidence="2 3" key="1">
    <citation type="submission" date="2018-09" db="EMBL/GenBank/DDBJ databases">
        <title>Genomic Encyclopedia of Archaeal and Bacterial Type Strains, Phase II (KMG-II): from individual species to whole genera.</title>
        <authorList>
            <person name="Goeker M."/>
        </authorList>
    </citation>
    <scope>NUCLEOTIDE SEQUENCE [LARGE SCALE GENOMIC DNA]</scope>
    <source>
        <strain evidence="2 3">DSM 27148</strain>
    </source>
</reference>
<dbReference type="Pfam" id="PF13709">
    <property type="entry name" value="DUF4159"/>
    <property type="match status" value="1"/>
</dbReference>
<name>A0A419W2M8_9BACT</name>
<dbReference type="OrthoDB" id="9804083at2"/>
<feature type="domain" description="DUF4159" evidence="1">
    <location>
        <begin position="26"/>
        <end position="216"/>
    </location>
</feature>
<dbReference type="InterPro" id="IPR025297">
    <property type="entry name" value="DUF4159"/>
</dbReference>
<dbReference type="Proteomes" id="UP000283387">
    <property type="component" value="Unassembled WGS sequence"/>
</dbReference>
<dbReference type="EMBL" id="RAPN01000001">
    <property type="protein sequence ID" value="RKD89737.1"/>
    <property type="molecule type" value="Genomic_DNA"/>
</dbReference>
<keyword evidence="3" id="KW-1185">Reference proteome</keyword>
<organism evidence="2 3">
    <name type="scientific">Mangrovibacterium diazotrophicum</name>
    <dbReference type="NCBI Taxonomy" id="1261403"/>
    <lineage>
        <taxon>Bacteria</taxon>
        <taxon>Pseudomonadati</taxon>
        <taxon>Bacteroidota</taxon>
        <taxon>Bacteroidia</taxon>
        <taxon>Marinilabiliales</taxon>
        <taxon>Prolixibacteraceae</taxon>
        <taxon>Mangrovibacterium</taxon>
    </lineage>
</organism>
<gene>
    <name evidence="2" type="ORF">BC643_0069</name>
</gene>
<proteinExistence type="predicted"/>
<evidence type="ECO:0000313" key="3">
    <source>
        <dbReference type="Proteomes" id="UP000283387"/>
    </source>
</evidence>
<protein>
    <submittedName>
        <fullName evidence="2">Uncharacterized protein DUF4159</fullName>
    </submittedName>
</protein>
<evidence type="ECO:0000313" key="2">
    <source>
        <dbReference type="EMBL" id="RKD89737.1"/>
    </source>
</evidence>